<evidence type="ECO:0000256" key="2">
    <source>
        <dbReference type="ARBA" id="ARBA00004642"/>
    </source>
</evidence>
<dbReference type="SMART" id="SM00382">
    <property type="entry name" value="AAA"/>
    <property type="match status" value="4"/>
</dbReference>
<name>A0AAW1MYQ0_POPJA</name>
<dbReference type="GO" id="GO:0005730">
    <property type="term" value="C:nucleolus"/>
    <property type="evidence" value="ECO:0007669"/>
    <property type="project" value="UniProtKB-SubCell"/>
</dbReference>
<organism evidence="10 11">
    <name type="scientific">Popillia japonica</name>
    <name type="common">Japanese beetle</name>
    <dbReference type="NCBI Taxonomy" id="7064"/>
    <lineage>
        <taxon>Eukaryota</taxon>
        <taxon>Metazoa</taxon>
        <taxon>Ecdysozoa</taxon>
        <taxon>Arthropoda</taxon>
        <taxon>Hexapoda</taxon>
        <taxon>Insecta</taxon>
        <taxon>Pterygota</taxon>
        <taxon>Neoptera</taxon>
        <taxon>Endopterygota</taxon>
        <taxon>Coleoptera</taxon>
        <taxon>Polyphaga</taxon>
        <taxon>Scarabaeiformia</taxon>
        <taxon>Scarabaeidae</taxon>
        <taxon>Rutelinae</taxon>
        <taxon>Popillia</taxon>
    </lineage>
</organism>
<keyword evidence="8" id="KW-0539">Nucleus</keyword>
<dbReference type="PANTHER" id="PTHR48103">
    <property type="entry name" value="MIDASIN-RELATED"/>
    <property type="match status" value="1"/>
</dbReference>
<sequence length="1589" mass="180653">MVFKDLFKWCSVVDYDVASTASALKILQDAIDIFCCSTASALKILQDAIDIFCCSYHEKDTRLNLAKIISSHLGIVSENAIYFCTQYKPHLTLTPDAFKAGRATVKRIDNAREASVKFCFTRPSACLLESIMSCIVAKEPVLLVGETGTGKTSTVQFLARTLGQELVVINMNQQSDSADLLGGFKPVDMKFIVAPLRKEFENLFRSYFNVEQNKKFLGHIAYCFNTCLYNELVLLMKKSYGAAMQRLTKQGETNFGRKRKSENFVEPESKPVDCQNELLEKWREFGKKLERLELQLKHRNALAFTFIEGSLVKAVEKGYWVLLDEINLANAETLECLSSLLEGHRGSLNLLERGDKKPIKRHPNFTLFACMNPSTDVGKRDLPSGLRNRFTEFFVDELTENTDLLMLANSYLEAKSLPDNKIERLVKFYLKVRKEAQLNLVDGLSHKPHFSLRSFCRALYIAAKNPCGHITRSLYEAFCLSFLTQLDLHSYNVVEKMITDHIVGSAQEFKSIMKHNIPKPYGSYGDYIQLEGYWVPLGTLESTVSDSYILTKSVKKNLKDLVRIVSIGQLPVLLQGDTSVGKTSLIIYLANASGHKCVRINNHEHTDLQEYVGSYVADVNGKLVFREGLLVEAMRKGHWIILDELNLAPSDVLEALNRVLDDNREIFIPETQEVVKAHPHFMLFATQNPPGSYGGRKVLSRAFRNRFIELHFNEIPSDELEIILQQRCQMAPSYAKKMILIMKDLQTRRRGSAAFSGKYGFITLRDLFRWGERYRLAETKATLYDWDQHIADEGYLLLAGKVRKAAERVEIATVIQKYMKREVDPHLLFTLSDKTSAVTRSILERIERNKTRHPNIVWTFSMRQLAVLLSKALQFHEPALLVGETGGGKTTVCDLLAQNNNQRLVTVNCHMHTESGDFIGGLRPVRDHTGEDVNKLFEWVNGPLIEAMVDGSIFLADEISLADDKPERTLLLAEKGIDINNVENSELMVAHSNFHFIGTMNPGGDFGKKELSPALRNRFTEIWCESCNNRDDLVDIINHNIKLDLKRCNVDIGILIMDFIEWFRNEEIGKRFTISIRDILTWVDFINMSSNTIKLGEMYMNGACLTFLDSFGSGVTSSESDHTLANFKAKSLEFIVEQLRKYNLSVSLLFESSRRIEKRDQLFGINPFYIKVGSGGSEDISFTFDVPTIKHNTLKLLRALQLKISFTFDVPTIKHNTLKLLRALQLKKAILLEGSPGVGKTSLVVALAKSTSNKIYRVNLSDQTDISDLFGADLPVEGGESGQFSWRDGPLLQALKKGYWILLDELNLASQSVLEGLNACLDHRGEIFIPELGKTFHVKPGTKFFACQNPLIQGGSRRGLPKSFLNRFTQVYISGLSDEDYLYILKNQFPQLPTNVLTKMVEFNEKLTKALANNTFGSRGGPWECNLRDLTRWCEVTLYHYSNLFENIDYSPESTVKLIYANRLRTVEDRRQLETLFEATFGRKFAAESTTVYVTKSDVYFGDVCLKREITECDMNLHKQETTCLILRSQLKDLRSLTYCVNMNWMSILVSICLLKEVVTMISRNYEILKLPKSYGFIKHDINRLDTYE</sequence>
<dbReference type="GO" id="GO:0016887">
    <property type="term" value="F:ATP hydrolysis activity"/>
    <property type="evidence" value="ECO:0007669"/>
    <property type="project" value="InterPro"/>
</dbReference>
<dbReference type="Pfam" id="PF21108">
    <property type="entry name" value="MDN1_4th"/>
    <property type="match status" value="1"/>
</dbReference>
<reference evidence="10 11" key="1">
    <citation type="journal article" date="2024" name="BMC Genomics">
        <title>De novo assembly and annotation of Popillia japonica's genome with initial clues to its potential as an invasive pest.</title>
        <authorList>
            <person name="Cucini C."/>
            <person name="Boschi S."/>
            <person name="Funari R."/>
            <person name="Cardaioli E."/>
            <person name="Iannotti N."/>
            <person name="Marturano G."/>
            <person name="Paoli F."/>
            <person name="Bruttini M."/>
            <person name="Carapelli A."/>
            <person name="Frati F."/>
            <person name="Nardi F."/>
        </authorList>
    </citation>
    <scope>NUCLEOTIDE SEQUENCE [LARGE SCALE GENOMIC DNA]</scope>
    <source>
        <strain evidence="10">DMR45628</strain>
    </source>
</reference>
<evidence type="ECO:0000256" key="1">
    <source>
        <dbReference type="ARBA" id="ARBA00004604"/>
    </source>
</evidence>
<keyword evidence="6" id="KW-0067">ATP-binding</keyword>
<dbReference type="FunFam" id="3.40.50.300:FF:000142">
    <property type="entry name" value="Midasin"/>
    <property type="match status" value="1"/>
</dbReference>
<dbReference type="InterPro" id="IPR027417">
    <property type="entry name" value="P-loop_NTPase"/>
</dbReference>
<evidence type="ECO:0000259" key="9">
    <source>
        <dbReference type="SMART" id="SM00382"/>
    </source>
</evidence>
<dbReference type="FunFam" id="3.40.50.300:FF:000764">
    <property type="entry name" value="Midasin"/>
    <property type="match status" value="1"/>
</dbReference>
<dbReference type="InterPro" id="IPR011704">
    <property type="entry name" value="ATPase_dyneun-rel_AAA"/>
</dbReference>
<dbReference type="CDD" id="cd00009">
    <property type="entry name" value="AAA"/>
    <property type="match status" value="2"/>
</dbReference>
<accession>A0AAW1MYQ0</accession>
<dbReference type="Proteomes" id="UP001458880">
    <property type="component" value="Unassembled WGS sequence"/>
</dbReference>
<dbReference type="InterPro" id="IPR040848">
    <property type="entry name" value="AAA_lid_7"/>
</dbReference>
<keyword evidence="7" id="KW-0143">Chaperone</keyword>
<protein>
    <recommendedName>
        <fullName evidence="4">Midasin</fullName>
    </recommendedName>
</protein>
<keyword evidence="5" id="KW-0547">Nucleotide-binding</keyword>
<dbReference type="EMBL" id="JASPKY010000018">
    <property type="protein sequence ID" value="KAK9752778.1"/>
    <property type="molecule type" value="Genomic_DNA"/>
</dbReference>
<feature type="domain" description="AAA+ ATPase" evidence="9">
    <location>
        <begin position="137"/>
        <end position="400"/>
    </location>
</feature>
<dbReference type="PANTHER" id="PTHR48103:SF2">
    <property type="entry name" value="MIDASIN"/>
    <property type="match status" value="1"/>
</dbReference>
<dbReference type="GO" id="GO:0000055">
    <property type="term" value="P:ribosomal large subunit export from nucleus"/>
    <property type="evidence" value="ECO:0007669"/>
    <property type="project" value="TreeGrafter"/>
</dbReference>
<comment type="subcellular location">
    <subcellularLocation>
        <location evidence="1">Nucleus</location>
        <location evidence="1">Nucleolus</location>
    </subcellularLocation>
    <subcellularLocation>
        <location evidence="2">Nucleus</location>
        <location evidence="2">Nucleoplasm</location>
    </subcellularLocation>
</comment>
<evidence type="ECO:0000256" key="6">
    <source>
        <dbReference type="ARBA" id="ARBA00022840"/>
    </source>
</evidence>
<evidence type="ECO:0000256" key="4">
    <source>
        <dbReference type="ARBA" id="ARBA00017143"/>
    </source>
</evidence>
<proteinExistence type="inferred from homology"/>
<feature type="domain" description="AAA+ ATPase" evidence="9">
    <location>
        <begin position="568"/>
        <end position="713"/>
    </location>
</feature>
<keyword evidence="11" id="KW-1185">Reference proteome</keyword>
<evidence type="ECO:0000256" key="8">
    <source>
        <dbReference type="ARBA" id="ARBA00023242"/>
    </source>
</evidence>
<dbReference type="Gene3D" id="3.40.50.300">
    <property type="entry name" value="P-loop containing nucleotide triphosphate hydrolases"/>
    <property type="match status" value="4"/>
</dbReference>
<evidence type="ECO:0000256" key="3">
    <source>
        <dbReference type="ARBA" id="ARBA00007188"/>
    </source>
</evidence>
<feature type="domain" description="AAA+ ATPase" evidence="9">
    <location>
        <begin position="875"/>
        <end position="1025"/>
    </location>
</feature>
<dbReference type="InterPro" id="IPR041190">
    <property type="entry name" value="Midasin_AAA_lid_5"/>
</dbReference>
<gene>
    <name evidence="10" type="ORF">QE152_g3953</name>
</gene>
<dbReference type="Pfam" id="PF07728">
    <property type="entry name" value="AAA_5"/>
    <property type="match status" value="5"/>
</dbReference>
<dbReference type="GO" id="GO:0005524">
    <property type="term" value="F:ATP binding"/>
    <property type="evidence" value="ECO:0007669"/>
    <property type="project" value="UniProtKB-KW"/>
</dbReference>
<dbReference type="GO" id="GO:0005654">
    <property type="term" value="C:nucleoplasm"/>
    <property type="evidence" value="ECO:0007669"/>
    <property type="project" value="UniProtKB-SubCell"/>
</dbReference>
<dbReference type="Pfam" id="PF17865">
    <property type="entry name" value="AAA_lid_5"/>
    <property type="match status" value="1"/>
</dbReference>
<evidence type="ECO:0000256" key="7">
    <source>
        <dbReference type="ARBA" id="ARBA00023186"/>
    </source>
</evidence>
<dbReference type="Pfam" id="PF17867">
    <property type="entry name" value="AAA_lid_7"/>
    <property type="match status" value="3"/>
</dbReference>
<evidence type="ECO:0000313" key="10">
    <source>
        <dbReference type="EMBL" id="KAK9752778.1"/>
    </source>
</evidence>
<dbReference type="SUPFAM" id="SSF52540">
    <property type="entry name" value="P-loop containing nucleoside triphosphate hydrolases"/>
    <property type="match status" value="4"/>
</dbReference>
<evidence type="ECO:0000313" key="11">
    <source>
        <dbReference type="Proteomes" id="UP001458880"/>
    </source>
</evidence>
<comment type="similarity">
    <text evidence="3">Belongs to the midasin family.</text>
</comment>
<evidence type="ECO:0000256" key="5">
    <source>
        <dbReference type="ARBA" id="ARBA00022741"/>
    </source>
</evidence>
<comment type="caution">
    <text evidence="10">The sequence shown here is derived from an EMBL/GenBank/DDBJ whole genome shotgun (WGS) entry which is preliminary data.</text>
</comment>
<dbReference type="GO" id="GO:0030687">
    <property type="term" value="C:preribosome, large subunit precursor"/>
    <property type="evidence" value="ECO:0007669"/>
    <property type="project" value="TreeGrafter"/>
</dbReference>
<dbReference type="InterPro" id="IPR003593">
    <property type="entry name" value="AAA+_ATPase"/>
</dbReference>
<dbReference type="InterPro" id="IPR048617">
    <property type="entry name" value="MDN1_AAA_lid_4"/>
</dbReference>
<feature type="domain" description="AAA+ ATPase" evidence="9">
    <location>
        <begin position="1226"/>
        <end position="1369"/>
    </location>
</feature>
<dbReference type="GO" id="GO:0000027">
    <property type="term" value="P:ribosomal large subunit assembly"/>
    <property type="evidence" value="ECO:0007669"/>
    <property type="project" value="TreeGrafter"/>
</dbReference>